<feature type="active site" description="Nucleophile" evidence="7">
    <location>
        <position position="776"/>
    </location>
</feature>
<evidence type="ECO:0000256" key="3">
    <source>
        <dbReference type="ARBA" id="ARBA00022801"/>
    </source>
</evidence>
<organism evidence="10 11">
    <name type="scientific">Orbilia oligospora</name>
    <name type="common">Nematode-trapping fungus</name>
    <name type="synonym">Arthrobotrys oligospora</name>
    <dbReference type="NCBI Taxonomy" id="2813651"/>
    <lineage>
        <taxon>Eukaryota</taxon>
        <taxon>Fungi</taxon>
        <taxon>Dikarya</taxon>
        <taxon>Ascomycota</taxon>
        <taxon>Pezizomycotina</taxon>
        <taxon>Orbiliomycetes</taxon>
        <taxon>Orbiliales</taxon>
        <taxon>Orbiliaceae</taxon>
        <taxon>Orbilia</taxon>
    </lineage>
</organism>
<keyword evidence="5 7" id="KW-0442">Lipid degradation</keyword>
<name>A0A8H2HSS8_ORBOL</name>
<accession>A0A8H2HSS8</accession>
<keyword evidence="1" id="KW-0479">Metal-binding</keyword>
<dbReference type="PROSITE" id="PS51635">
    <property type="entry name" value="PNPLA"/>
    <property type="match status" value="1"/>
</dbReference>
<protein>
    <recommendedName>
        <fullName evidence="9">PNPLA domain-containing protein</fullName>
    </recommendedName>
</protein>
<dbReference type="InterPro" id="IPR016035">
    <property type="entry name" value="Acyl_Trfase/lysoPLipase"/>
</dbReference>
<feature type="short sequence motif" description="DGA/G" evidence="7">
    <location>
        <begin position="902"/>
        <end position="904"/>
    </location>
</feature>
<dbReference type="InterPro" id="IPR002641">
    <property type="entry name" value="PNPLA_dom"/>
</dbReference>
<dbReference type="PANTHER" id="PTHR24185">
    <property type="entry name" value="CALCIUM-INDEPENDENT PHOSPHOLIPASE A2-GAMMA"/>
    <property type="match status" value="1"/>
</dbReference>
<comment type="caution">
    <text evidence="7">Lacks conserved residue(s) required for the propagation of feature annotation.</text>
</comment>
<dbReference type="EMBL" id="SOZJ01000002">
    <property type="protein sequence ID" value="TGJ70891.1"/>
    <property type="molecule type" value="Genomic_DNA"/>
</dbReference>
<sequence>MGESCEETECDTCEEPILGEPMGCLCSGVYCEDCFRKHIKQMERKGRGGEHGQAETWEPSVADMIWGKVSKAIAEIDLSTLFIEDEKAKWFGHRSRTSKQDGEPNPIETQYIVETSRLEDLMAQSLNFRPDSPSTQFPSIVSFVGATGAGKSLLVRYLIHLGETDSETTWEDMQSPITGESTSFRPTTGEVNLYADPSTIGTSTPLLLVDCEGIDGSVVSIASDYQTKWHNLKEKSSRKVYYLGHQTDQNDVVEDIYPRLLYIFSDVVCYVASDNTWPKIITRLLNWSTTGAQHTINQAALPALILIINGRNEGREEWVSDEGGDILTRHVLDTMRVEVATNPKLKEMAHKYGISPDGSGSGRNRPNPLEKLLLKSYSSVHVHFIPRVGLGAFGKPDIMFKQLVRLQQLIKLESGRVQEIRAKSLTKFNTHQLASIASYAFSHISENPKIPFDFGLCHLLMNQSIETHIAKFLRICSKKSDRTNISAVLEAATNFIASAIVKKAQQSKNKAVIELHIFHPNMKKLCEEAIHEFFENYMPCNYVNQDLYWKCANTKNGHAKGHQSESGNFLANGEFEAAEVYNEVSLVTAIEASVHELIAKARYAADSSPQKWYSFVSSNHEQCMEVLRNLGVYPRRKDYGKLLDQDRSIFLLFEGKSFINSKFCVLCLFGKSTYRLPCQHMICSTCLRENSASNRIHEPDARAVLEKCGLCGDNDASNGWPFNIQLLPELTNPRVLALDGAGVRAITQLVLLEKIEKDIGLGLPIGRFFDLIVGSSTSSLIALGIGSEGLHAHKCRAKFKAIRCKGFVNKFVYVQENYSRAVQEYLDDDDDQKIAMFGLRNHCRVAVTTTVRNGSYLIANYNAGGDEGYIDSQMAISDAAMCSSMAPLYFEPMVIGGMEFRDGGLTANNPVQLALEEATFLWGETRPDLVLSIGSGKASTPQPEPVGLGNMDEKLAELMIPWLRTMNGEQHWDEFCAFNRNDPDTLARCNRLSVSWYVGHEPAFDEVDWIEPMEYFAQTYDEEYIKSDSLYEPVSGDCRSGIIKVQADILRASQYFFQVTRIFKGEDKKFFIHGRLKCRLELSDGDPFYSLLKFTNYFTINGLKVVDVDESIDAIRRNQFFDMPVRFEHSSVSGPIRIDVNFKGDPYLVAISGFPMDIQVLRDYCAENGIEEEELDADLNFEDDNKEGEQLKFNNLHKLQQTIASEDSSSNGDPIERVMTPSTAANDFL</sequence>
<feature type="domain" description="PNPLA" evidence="9">
    <location>
        <begin position="736"/>
        <end position="915"/>
    </location>
</feature>
<keyword evidence="4" id="KW-0862">Zinc</keyword>
<proteinExistence type="predicted"/>
<dbReference type="InterPro" id="IPR027417">
    <property type="entry name" value="P-loop_NTPase"/>
</dbReference>
<dbReference type="GO" id="GO:0047499">
    <property type="term" value="F:calcium-independent phospholipase A2 activity"/>
    <property type="evidence" value="ECO:0007669"/>
    <property type="project" value="TreeGrafter"/>
</dbReference>
<dbReference type="GO" id="GO:0016020">
    <property type="term" value="C:membrane"/>
    <property type="evidence" value="ECO:0007669"/>
    <property type="project" value="TreeGrafter"/>
</dbReference>
<dbReference type="Gene3D" id="3.40.1090.10">
    <property type="entry name" value="Cytosolic phospholipase A2 catalytic domain"/>
    <property type="match status" value="1"/>
</dbReference>
<dbReference type="CDD" id="cd07199">
    <property type="entry name" value="Pat17_PNPLA8_PNPLA9_like"/>
    <property type="match status" value="1"/>
</dbReference>
<keyword evidence="2" id="KW-0863">Zinc-finger</keyword>
<dbReference type="Pfam" id="PF01734">
    <property type="entry name" value="Patatin"/>
    <property type="match status" value="1"/>
</dbReference>
<keyword evidence="3 7" id="KW-0378">Hydrolase</keyword>
<dbReference type="SUPFAM" id="SSF52540">
    <property type="entry name" value="P-loop containing nucleoside triphosphate hydrolases"/>
    <property type="match status" value="1"/>
</dbReference>
<dbReference type="PROSITE" id="PS00518">
    <property type="entry name" value="ZF_RING_1"/>
    <property type="match status" value="1"/>
</dbReference>
<feature type="region of interest" description="Disordered" evidence="8">
    <location>
        <begin position="1204"/>
        <end position="1229"/>
    </location>
</feature>
<dbReference type="PANTHER" id="PTHR24185:SF1">
    <property type="entry name" value="CALCIUM-INDEPENDENT PHOSPHOLIPASE A2-GAMMA"/>
    <property type="match status" value="1"/>
</dbReference>
<dbReference type="GO" id="GO:0019369">
    <property type="term" value="P:arachidonate metabolic process"/>
    <property type="evidence" value="ECO:0007669"/>
    <property type="project" value="TreeGrafter"/>
</dbReference>
<dbReference type="GO" id="GO:0046486">
    <property type="term" value="P:glycerolipid metabolic process"/>
    <property type="evidence" value="ECO:0007669"/>
    <property type="project" value="UniProtKB-ARBA"/>
</dbReference>
<evidence type="ECO:0000256" key="2">
    <source>
        <dbReference type="ARBA" id="ARBA00022771"/>
    </source>
</evidence>
<evidence type="ECO:0000256" key="7">
    <source>
        <dbReference type="PROSITE-ProRule" id="PRU01161"/>
    </source>
</evidence>
<evidence type="ECO:0000313" key="10">
    <source>
        <dbReference type="EMBL" id="TGJ70891.1"/>
    </source>
</evidence>
<keyword evidence="6 7" id="KW-0443">Lipid metabolism</keyword>
<dbReference type="AlphaFoldDB" id="A0A8H2HSS8"/>
<evidence type="ECO:0000256" key="4">
    <source>
        <dbReference type="ARBA" id="ARBA00022833"/>
    </source>
</evidence>
<evidence type="ECO:0000256" key="5">
    <source>
        <dbReference type="ARBA" id="ARBA00022963"/>
    </source>
</evidence>
<evidence type="ECO:0000256" key="8">
    <source>
        <dbReference type="SAM" id="MobiDB-lite"/>
    </source>
</evidence>
<dbReference type="GO" id="GO:0016042">
    <property type="term" value="P:lipid catabolic process"/>
    <property type="evidence" value="ECO:0007669"/>
    <property type="project" value="UniProtKB-UniRule"/>
</dbReference>
<dbReference type="Proteomes" id="UP000297595">
    <property type="component" value="Unassembled WGS sequence"/>
</dbReference>
<dbReference type="InterPro" id="IPR017907">
    <property type="entry name" value="Znf_RING_CS"/>
</dbReference>
<evidence type="ECO:0000256" key="1">
    <source>
        <dbReference type="ARBA" id="ARBA00022723"/>
    </source>
</evidence>
<dbReference type="GO" id="GO:0008270">
    <property type="term" value="F:zinc ion binding"/>
    <property type="evidence" value="ECO:0007669"/>
    <property type="project" value="UniProtKB-KW"/>
</dbReference>
<feature type="compositionally biased region" description="Polar residues" evidence="8">
    <location>
        <begin position="1220"/>
        <end position="1229"/>
    </location>
</feature>
<comment type="caution">
    <text evidence="10">The sequence shown here is derived from an EMBL/GenBank/DDBJ whole genome shotgun (WGS) entry which is preliminary data.</text>
</comment>
<evidence type="ECO:0000259" key="9">
    <source>
        <dbReference type="PROSITE" id="PS51635"/>
    </source>
</evidence>
<feature type="active site" description="Proton acceptor" evidence="7">
    <location>
        <position position="902"/>
    </location>
</feature>
<evidence type="ECO:0000313" key="11">
    <source>
        <dbReference type="Proteomes" id="UP000297595"/>
    </source>
</evidence>
<evidence type="ECO:0000256" key="6">
    <source>
        <dbReference type="ARBA" id="ARBA00023098"/>
    </source>
</evidence>
<reference evidence="10 11" key="1">
    <citation type="submission" date="2019-03" db="EMBL/GenBank/DDBJ databases">
        <title>Nematode-trapping fungi genome.</title>
        <authorList>
            <person name="Vidal-Diez De Ulzurrun G."/>
        </authorList>
    </citation>
    <scope>NUCLEOTIDE SEQUENCE [LARGE SCALE GENOMIC DNA]</scope>
    <source>
        <strain evidence="10 11">TWF154</strain>
    </source>
</reference>
<dbReference type="SUPFAM" id="SSF52151">
    <property type="entry name" value="FabD/lysophospholipase-like"/>
    <property type="match status" value="1"/>
</dbReference>
<gene>
    <name evidence="10" type="ORF">EYR41_002905</name>
</gene>